<accession>A0A815TJK5</accession>
<reference evidence="1" key="1">
    <citation type="submission" date="2021-02" db="EMBL/GenBank/DDBJ databases">
        <authorList>
            <person name="Nowell W R."/>
        </authorList>
    </citation>
    <scope>NUCLEOTIDE SEQUENCE</scope>
</reference>
<sequence>MLPPDHVHIADTLKAIGNWYGNETGYHESLPYREEALKIYEKCLPHNHPNRIGAIISLAGT</sequence>
<gene>
    <name evidence="1" type="ORF">ZHD862_LOCUS37721</name>
</gene>
<dbReference type="EMBL" id="CAJNOT010007493">
    <property type="protein sequence ID" value="CAF1506925.1"/>
    <property type="molecule type" value="Genomic_DNA"/>
</dbReference>
<comment type="caution">
    <text evidence="1">The sequence shown here is derived from an EMBL/GenBank/DDBJ whole genome shotgun (WGS) entry which is preliminary data.</text>
</comment>
<evidence type="ECO:0000313" key="1">
    <source>
        <dbReference type="EMBL" id="CAF1506925.1"/>
    </source>
</evidence>
<proteinExistence type="predicted"/>
<name>A0A815TJK5_9BILA</name>
<feature type="non-terminal residue" evidence="1">
    <location>
        <position position="61"/>
    </location>
</feature>
<dbReference type="InterPro" id="IPR011990">
    <property type="entry name" value="TPR-like_helical_dom_sf"/>
</dbReference>
<protein>
    <submittedName>
        <fullName evidence="1">Uncharacterized protein</fullName>
    </submittedName>
</protein>
<organism evidence="1 2">
    <name type="scientific">Rotaria sordida</name>
    <dbReference type="NCBI Taxonomy" id="392033"/>
    <lineage>
        <taxon>Eukaryota</taxon>
        <taxon>Metazoa</taxon>
        <taxon>Spiralia</taxon>
        <taxon>Gnathifera</taxon>
        <taxon>Rotifera</taxon>
        <taxon>Eurotatoria</taxon>
        <taxon>Bdelloidea</taxon>
        <taxon>Philodinida</taxon>
        <taxon>Philodinidae</taxon>
        <taxon>Rotaria</taxon>
    </lineage>
</organism>
<dbReference type="Gene3D" id="1.25.40.10">
    <property type="entry name" value="Tetratricopeptide repeat domain"/>
    <property type="match status" value="1"/>
</dbReference>
<evidence type="ECO:0000313" key="2">
    <source>
        <dbReference type="Proteomes" id="UP000663864"/>
    </source>
</evidence>
<dbReference type="Proteomes" id="UP000663864">
    <property type="component" value="Unassembled WGS sequence"/>
</dbReference>
<dbReference type="AlphaFoldDB" id="A0A815TJK5"/>